<organism evidence="2 3">
    <name type="scientific">Plesiocystis pacifica SIR-1</name>
    <dbReference type="NCBI Taxonomy" id="391625"/>
    <lineage>
        <taxon>Bacteria</taxon>
        <taxon>Pseudomonadati</taxon>
        <taxon>Myxococcota</taxon>
        <taxon>Polyangia</taxon>
        <taxon>Nannocystales</taxon>
        <taxon>Nannocystaceae</taxon>
        <taxon>Plesiocystis</taxon>
    </lineage>
</organism>
<keyword evidence="1" id="KW-0732">Signal</keyword>
<reference evidence="2 3" key="1">
    <citation type="submission" date="2007-06" db="EMBL/GenBank/DDBJ databases">
        <authorList>
            <person name="Shimkets L."/>
            <person name="Ferriera S."/>
            <person name="Johnson J."/>
            <person name="Kravitz S."/>
            <person name="Beeson K."/>
            <person name="Sutton G."/>
            <person name="Rogers Y.-H."/>
            <person name="Friedman R."/>
            <person name="Frazier M."/>
            <person name="Venter J.C."/>
        </authorList>
    </citation>
    <scope>NUCLEOTIDE SEQUENCE [LARGE SCALE GENOMIC DNA]</scope>
    <source>
        <strain evidence="2 3">SIR-1</strain>
    </source>
</reference>
<dbReference type="STRING" id="391625.PPSIR1_19062"/>
<dbReference type="EMBL" id="ABCS01000108">
    <property type="protein sequence ID" value="EDM74989.1"/>
    <property type="molecule type" value="Genomic_DNA"/>
</dbReference>
<dbReference type="Proteomes" id="UP000005801">
    <property type="component" value="Unassembled WGS sequence"/>
</dbReference>
<gene>
    <name evidence="2" type="ORF">PPSIR1_19062</name>
</gene>
<dbReference type="AlphaFoldDB" id="A6GGM9"/>
<comment type="caution">
    <text evidence="2">The sequence shown here is derived from an EMBL/GenBank/DDBJ whole genome shotgun (WGS) entry which is preliminary data.</text>
</comment>
<name>A6GGM9_9BACT</name>
<accession>A6GGM9</accession>
<protein>
    <recommendedName>
        <fullName evidence="4">Lipoprotein</fullName>
    </recommendedName>
</protein>
<evidence type="ECO:0008006" key="4">
    <source>
        <dbReference type="Google" id="ProtNLM"/>
    </source>
</evidence>
<feature type="chain" id="PRO_5002697853" description="Lipoprotein" evidence="1">
    <location>
        <begin position="23"/>
        <end position="140"/>
    </location>
</feature>
<feature type="signal peptide" evidence="1">
    <location>
        <begin position="1"/>
        <end position="22"/>
    </location>
</feature>
<keyword evidence="3" id="KW-1185">Reference proteome</keyword>
<evidence type="ECO:0000256" key="1">
    <source>
        <dbReference type="SAM" id="SignalP"/>
    </source>
</evidence>
<evidence type="ECO:0000313" key="2">
    <source>
        <dbReference type="EMBL" id="EDM74989.1"/>
    </source>
</evidence>
<proteinExistence type="predicted"/>
<evidence type="ECO:0000313" key="3">
    <source>
        <dbReference type="Proteomes" id="UP000005801"/>
    </source>
</evidence>
<sequence length="140" mass="14369">MRSRGLVLVFIAGLLLPVGCGAPDITGDVSDYAAAVNGSRTRQCDCHGLLGYASIGECKDGLGDVTQDGQACIESALAGEEERGAEFLPCATTAYMGYSDCLAANVNCDESALMLCTSALDTALDACSESDLRGSIEACL</sequence>